<dbReference type="AlphaFoldDB" id="A0A2G6E3H2"/>
<gene>
    <name evidence="2" type="ORF">CSB45_10300</name>
</gene>
<feature type="transmembrane region" description="Helical" evidence="1">
    <location>
        <begin position="84"/>
        <end position="103"/>
    </location>
</feature>
<keyword evidence="1" id="KW-0472">Membrane</keyword>
<evidence type="ECO:0000256" key="1">
    <source>
        <dbReference type="SAM" id="Phobius"/>
    </source>
</evidence>
<evidence type="ECO:0008006" key="4">
    <source>
        <dbReference type="Google" id="ProtNLM"/>
    </source>
</evidence>
<dbReference type="EMBL" id="PDPS01000032">
    <property type="protein sequence ID" value="PID56616.1"/>
    <property type="molecule type" value="Genomic_DNA"/>
</dbReference>
<feature type="transmembrane region" description="Helical" evidence="1">
    <location>
        <begin position="109"/>
        <end position="133"/>
    </location>
</feature>
<protein>
    <recommendedName>
        <fullName evidence="4">Heme exporter protein C</fullName>
    </recommendedName>
</protein>
<accession>A0A2G6E3H2</accession>
<sequence length="259" mass="29663">MNAFKKMCASSILCWLSSLTMTVTLYMVFWYAADELEGSGIPRIFYFYFSFISLAVLSFFLFIPASLGYLILKKNGWDLFAETSAELGLLFSSLLMLGMPFLTKSVRGAWWILDGRFMLIAALWLVYAGYFLVRRAATDSHKAAQTAAVFGSLCLPAAPVSVILLGWWQTLFPAQQLIIPARGRGVTAEEMATLQVSLVTFLCLFAYLFQQRFVIAYMQREVDRIRRSIADRPVQHGFLVENRNYVIDEYNFREYRKDE</sequence>
<keyword evidence="1" id="KW-1133">Transmembrane helix</keyword>
<dbReference type="Proteomes" id="UP000229740">
    <property type="component" value="Unassembled WGS sequence"/>
</dbReference>
<proteinExistence type="predicted"/>
<evidence type="ECO:0000313" key="3">
    <source>
        <dbReference type="Proteomes" id="UP000229740"/>
    </source>
</evidence>
<feature type="transmembrane region" description="Helical" evidence="1">
    <location>
        <begin position="12"/>
        <end position="33"/>
    </location>
</feature>
<organism evidence="2 3">
    <name type="scientific">candidate division KSB3 bacterium</name>
    <dbReference type="NCBI Taxonomy" id="2044937"/>
    <lineage>
        <taxon>Bacteria</taxon>
        <taxon>candidate division KSB3</taxon>
    </lineage>
</organism>
<reference evidence="2 3" key="1">
    <citation type="submission" date="2017-10" db="EMBL/GenBank/DDBJ databases">
        <title>Novel microbial diversity and functional potential in the marine mammal oral microbiome.</title>
        <authorList>
            <person name="Dudek N.K."/>
            <person name="Sun C.L."/>
            <person name="Burstein D."/>
            <person name="Kantor R.S."/>
            <person name="Aliaga Goltsman D.S."/>
            <person name="Bik E.M."/>
            <person name="Thomas B.C."/>
            <person name="Banfield J.F."/>
            <person name="Relman D.A."/>
        </authorList>
    </citation>
    <scope>NUCLEOTIDE SEQUENCE [LARGE SCALE GENOMIC DNA]</scope>
    <source>
        <strain evidence="2">DOLZORAL124_49_17</strain>
    </source>
</reference>
<name>A0A2G6E3H2_9BACT</name>
<comment type="caution">
    <text evidence="2">The sequence shown here is derived from an EMBL/GenBank/DDBJ whole genome shotgun (WGS) entry which is preliminary data.</text>
</comment>
<evidence type="ECO:0000313" key="2">
    <source>
        <dbReference type="EMBL" id="PID56616.1"/>
    </source>
</evidence>
<feature type="transmembrane region" description="Helical" evidence="1">
    <location>
        <begin position="145"/>
        <end position="168"/>
    </location>
</feature>
<feature type="transmembrane region" description="Helical" evidence="1">
    <location>
        <begin position="192"/>
        <end position="209"/>
    </location>
</feature>
<keyword evidence="1" id="KW-0812">Transmembrane</keyword>
<feature type="transmembrane region" description="Helical" evidence="1">
    <location>
        <begin position="45"/>
        <end position="72"/>
    </location>
</feature>